<dbReference type="Pfam" id="PF12708">
    <property type="entry name" value="Pect-lyase_RHGA_epim"/>
    <property type="match status" value="1"/>
</dbReference>
<dbReference type="EMBL" id="MU853821">
    <property type="protein sequence ID" value="KAK3938876.1"/>
    <property type="molecule type" value="Genomic_DNA"/>
</dbReference>
<dbReference type="Proteomes" id="UP001303473">
    <property type="component" value="Unassembled WGS sequence"/>
</dbReference>
<accession>A0AAN6N5E6</accession>
<dbReference type="InterPro" id="IPR024535">
    <property type="entry name" value="RHGA/B-epi-like_pectate_lyase"/>
</dbReference>
<dbReference type="Gene3D" id="2.160.20.10">
    <property type="entry name" value="Single-stranded right-handed beta-helix, Pectin lyase-like"/>
    <property type="match status" value="1"/>
</dbReference>
<protein>
    <recommendedName>
        <fullName evidence="1">Rhamnogalacturonase A/B/Epimerase-like pectate lyase domain-containing protein</fullName>
    </recommendedName>
</protein>
<feature type="domain" description="Rhamnogalacturonase A/B/Epimerase-like pectate lyase" evidence="1">
    <location>
        <begin position="11"/>
        <end position="58"/>
    </location>
</feature>
<keyword evidence="3" id="KW-1185">Reference proteome</keyword>
<name>A0AAN6N5E6_9PEZI</name>
<proteinExistence type="predicted"/>
<feature type="non-terminal residue" evidence="2">
    <location>
        <position position="70"/>
    </location>
</feature>
<reference evidence="3" key="1">
    <citation type="journal article" date="2023" name="Mol. Phylogenet. Evol.">
        <title>Genome-scale phylogeny and comparative genomics of the fungal order Sordariales.</title>
        <authorList>
            <person name="Hensen N."/>
            <person name="Bonometti L."/>
            <person name="Westerberg I."/>
            <person name="Brannstrom I.O."/>
            <person name="Guillou S."/>
            <person name="Cros-Aarteil S."/>
            <person name="Calhoun S."/>
            <person name="Haridas S."/>
            <person name="Kuo A."/>
            <person name="Mondo S."/>
            <person name="Pangilinan J."/>
            <person name="Riley R."/>
            <person name="LaButti K."/>
            <person name="Andreopoulos B."/>
            <person name="Lipzen A."/>
            <person name="Chen C."/>
            <person name="Yan M."/>
            <person name="Daum C."/>
            <person name="Ng V."/>
            <person name="Clum A."/>
            <person name="Steindorff A."/>
            <person name="Ohm R.A."/>
            <person name="Martin F."/>
            <person name="Silar P."/>
            <person name="Natvig D.O."/>
            <person name="Lalanne C."/>
            <person name="Gautier V."/>
            <person name="Ament-Velasquez S.L."/>
            <person name="Kruys A."/>
            <person name="Hutchinson M.I."/>
            <person name="Powell A.J."/>
            <person name="Barry K."/>
            <person name="Miller A.N."/>
            <person name="Grigoriev I.V."/>
            <person name="Debuchy R."/>
            <person name="Gladieux P."/>
            <person name="Hiltunen Thoren M."/>
            <person name="Johannesson H."/>
        </authorList>
    </citation>
    <scope>NUCLEOTIDE SEQUENCE [LARGE SCALE GENOMIC DNA]</scope>
    <source>
        <strain evidence="3">CBS 340.73</strain>
    </source>
</reference>
<comment type="caution">
    <text evidence="2">The sequence shown here is derived from an EMBL/GenBank/DDBJ whole genome shotgun (WGS) entry which is preliminary data.</text>
</comment>
<dbReference type="InterPro" id="IPR012334">
    <property type="entry name" value="Pectin_lyas_fold"/>
</dbReference>
<dbReference type="AlphaFoldDB" id="A0AAN6N5E6"/>
<evidence type="ECO:0000259" key="1">
    <source>
        <dbReference type="Pfam" id="PF12708"/>
    </source>
</evidence>
<evidence type="ECO:0000313" key="2">
    <source>
        <dbReference type="EMBL" id="KAK3938876.1"/>
    </source>
</evidence>
<sequence length="70" mass="7758">MPTTGRCCDQQWCVNTANFYRQLRNVAIDVRATDPAQKIACLHYQIAQATSLQNVELIAGPAQTGMFAEN</sequence>
<gene>
    <name evidence="2" type="ORF">QBC46DRAFT_450873</name>
</gene>
<evidence type="ECO:0000313" key="3">
    <source>
        <dbReference type="Proteomes" id="UP001303473"/>
    </source>
</evidence>
<organism evidence="2 3">
    <name type="scientific">Diplogelasinospora grovesii</name>
    <dbReference type="NCBI Taxonomy" id="303347"/>
    <lineage>
        <taxon>Eukaryota</taxon>
        <taxon>Fungi</taxon>
        <taxon>Dikarya</taxon>
        <taxon>Ascomycota</taxon>
        <taxon>Pezizomycotina</taxon>
        <taxon>Sordariomycetes</taxon>
        <taxon>Sordariomycetidae</taxon>
        <taxon>Sordariales</taxon>
        <taxon>Diplogelasinosporaceae</taxon>
        <taxon>Diplogelasinospora</taxon>
    </lineage>
</organism>